<dbReference type="AlphaFoldDB" id="A0A6J7KMP9"/>
<dbReference type="Pfam" id="PF12502">
    <property type="entry name" value="DUF3710"/>
    <property type="match status" value="1"/>
</dbReference>
<organism evidence="1">
    <name type="scientific">freshwater metagenome</name>
    <dbReference type="NCBI Taxonomy" id="449393"/>
    <lineage>
        <taxon>unclassified sequences</taxon>
        <taxon>metagenomes</taxon>
        <taxon>ecological metagenomes</taxon>
    </lineage>
</organism>
<dbReference type="EMBL" id="CAFBNO010000034">
    <property type="protein sequence ID" value="CAB4956731.1"/>
    <property type="molecule type" value="Genomic_DNA"/>
</dbReference>
<dbReference type="InterPro" id="IPR022183">
    <property type="entry name" value="DUF3710"/>
</dbReference>
<proteinExistence type="predicted"/>
<protein>
    <submittedName>
        <fullName evidence="1">Unannotated protein</fullName>
    </submittedName>
</protein>
<gene>
    <name evidence="1" type="ORF">UFOPK3837_00795</name>
</gene>
<sequence>MIEKLAPSDRVQNGPFDSSELNLASGFIDFGALRMAPTPGVGIKIEVEEATGKVVAITIDVADSTLQVSVFSASKLAGLWSEVLSQLETSITADGGSVLPYTGQLGRGIDTRVSQQDGSSRRIRFIGVDGPRWFLRGSITGAALEDLVANEQIETVFRSIVVHRGDQAMPPREPLELLVPAGVIAPPRTVS</sequence>
<accession>A0A6J7KMP9</accession>
<reference evidence="1" key="1">
    <citation type="submission" date="2020-05" db="EMBL/GenBank/DDBJ databases">
        <authorList>
            <person name="Chiriac C."/>
            <person name="Salcher M."/>
            <person name="Ghai R."/>
            <person name="Kavagutti S V."/>
        </authorList>
    </citation>
    <scope>NUCLEOTIDE SEQUENCE</scope>
</reference>
<name>A0A6J7KMP9_9ZZZZ</name>
<evidence type="ECO:0000313" key="1">
    <source>
        <dbReference type="EMBL" id="CAB4956731.1"/>
    </source>
</evidence>